<dbReference type="EMBL" id="CAJB01000002">
    <property type="protein sequence ID" value="CCH76008.1"/>
    <property type="molecule type" value="Genomic_DNA"/>
</dbReference>
<reference evidence="4 5" key="1">
    <citation type="journal article" date="2013" name="ISME J.">
        <title>A metabolic model for members of the genus Tetrasphaera involved in enhanced biological phosphorus removal.</title>
        <authorList>
            <person name="Kristiansen R."/>
            <person name="Nguyen H.T.T."/>
            <person name="Saunders A.M."/>
            <person name="Nielsen J.L."/>
            <person name="Wimmer R."/>
            <person name="Le V.Q."/>
            <person name="McIlroy S.J."/>
            <person name="Petrovski S."/>
            <person name="Seviour R.J."/>
            <person name="Calteau A."/>
            <person name="Nielsen K.L."/>
            <person name="Nielsen P.H."/>
        </authorList>
    </citation>
    <scope>NUCLEOTIDE SEQUENCE [LARGE SCALE GENOMIC DNA]</scope>
    <source>
        <strain evidence="4 5">T1-X7</strain>
    </source>
</reference>
<feature type="region of interest" description="Disordered" evidence="3">
    <location>
        <begin position="237"/>
        <end position="266"/>
    </location>
</feature>
<evidence type="ECO:0000256" key="3">
    <source>
        <dbReference type="SAM" id="MobiDB-lite"/>
    </source>
</evidence>
<dbReference type="STRING" id="1194083.BN12_100037"/>
<accession>A0A077LSM8</accession>
<dbReference type="PIRSF" id="PIRSF029792">
    <property type="entry name" value="Pro_racemase"/>
    <property type="match status" value="1"/>
</dbReference>
<dbReference type="Pfam" id="PF05544">
    <property type="entry name" value="Pro_racemase"/>
    <property type="match status" value="1"/>
</dbReference>
<keyword evidence="5" id="KW-1185">Reference proteome</keyword>
<comment type="similarity">
    <text evidence="1">Belongs to the proline racemase family.</text>
</comment>
<proteinExistence type="inferred from homology"/>
<dbReference type="SFLD" id="SFLDS00028">
    <property type="entry name" value="Proline_Racemase"/>
    <property type="match status" value="1"/>
</dbReference>
<evidence type="ECO:0000256" key="2">
    <source>
        <dbReference type="PIRSR" id="PIRSR029792-1"/>
    </source>
</evidence>
<gene>
    <name evidence="4" type="ORF">BN12_100037</name>
</gene>
<dbReference type="PANTHER" id="PTHR33442">
    <property type="entry name" value="TRANS-3-HYDROXY-L-PROLINE DEHYDRATASE"/>
    <property type="match status" value="1"/>
</dbReference>
<dbReference type="OrthoDB" id="181267at2"/>
<comment type="caution">
    <text evidence="4">The sequence shown here is derived from an EMBL/GenBank/DDBJ whole genome shotgun (WGS) entry which is preliminary data.</text>
</comment>
<dbReference type="SUPFAM" id="SSF54506">
    <property type="entry name" value="Diaminopimelate epimerase-like"/>
    <property type="match status" value="1"/>
</dbReference>
<dbReference type="GO" id="GO:0047580">
    <property type="term" value="F:4-hydroxyproline epimerase activity"/>
    <property type="evidence" value="ECO:0007669"/>
    <property type="project" value="TreeGrafter"/>
</dbReference>
<dbReference type="PANTHER" id="PTHR33442:SF5">
    <property type="entry name" value="BIFUNCTIONAL TRANS-3-HYDROXY-L-PROLINE DEHYDRATASE_2-EPIMERASE"/>
    <property type="match status" value="1"/>
</dbReference>
<name>A0A077LSM8_9MICO</name>
<dbReference type="AlphaFoldDB" id="A0A077LSM8"/>
<dbReference type="Proteomes" id="UP000035721">
    <property type="component" value="Unassembled WGS sequence"/>
</dbReference>
<protein>
    <submittedName>
        <fullName evidence="4">Proline racemase</fullName>
    </submittedName>
</protein>
<dbReference type="InterPro" id="IPR008794">
    <property type="entry name" value="Pro_racemase_fam"/>
</dbReference>
<sequence length="358" mass="37450">MPIAATIEWIDVHAEGEPGRVVLAHDLGVEGATMAERLAWCERNLEGLRRLLLHEPRGYPALCAVLALPPVTPGSDVGLVIVEQGGFRPMSGSNTICAVTGLLEAGVIPMTEPETVVRIDTAAGPVEARARVRGSKVTSVQVHNVPSFVVGLDVPVSVVGYGEVAADIAFGGQFYVQAPAASLGVELGIGNERAIVRAAMGLLASAREQVPVRHPLEPSIDQIALVMLHGPGTRPGVDGRNSVVLPTGPIRGDDPDSWRGSLDRSPCGTGTSARMACRHARGQLAIGEPFVHEGVLGTTFTGMLHGQVDVAGIPAVLPSIEGRGWRSGRGSLHLDPTDPFQEGYTLADIWGVSQVASV</sequence>
<feature type="active site" description="Proton donor" evidence="2">
    <location>
        <position position="267"/>
    </location>
</feature>
<evidence type="ECO:0000256" key="1">
    <source>
        <dbReference type="ARBA" id="ARBA00007529"/>
    </source>
</evidence>
<evidence type="ECO:0000313" key="4">
    <source>
        <dbReference type="EMBL" id="CCH76008.1"/>
    </source>
</evidence>
<organism evidence="4 5">
    <name type="scientific">Nostocoides japonicum T1-X7</name>
    <dbReference type="NCBI Taxonomy" id="1194083"/>
    <lineage>
        <taxon>Bacteria</taxon>
        <taxon>Bacillati</taxon>
        <taxon>Actinomycetota</taxon>
        <taxon>Actinomycetes</taxon>
        <taxon>Micrococcales</taxon>
        <taxon>Intrasporangiaceae</taxon>
        <taxon>Nostocoides</taxon>
    </lineage>
</organism>
<evidence type="ECO:0000313" key="5">
    <source>
        <dbReference type="Proteomes" id="UP000035721"/>
    </source>
</evidence>
<dbReference type="RefSeq" id="WP_048549889.1">
    <property type="nucleotide sequence ID" value="NZ_HF570958.1"/>
</dbReference>
<feature type="active site" description="Proton acceptor" evidence="2">
    <location>
        <position position="91"/>
    </location>
</feature>
<dbReference type="Gene3D" id="3.10.310.10">
    <property type="entry name" value="Diaminopimelate Epimerase, Chain A, domain 1"/>
    <property type="match status" value="2"/>
</dbReference>